<feature type="region of interest" description="Disordered" evidence="5">
    <location>
        <begin position="401"/>
        <end position="435"/>
    </location>
</feature>
<dbReference type="InterPro" id="IPR003018">
    <property type="entry name" value="GAF"/>
</dbReference>
<dbReference type="AlphaFoldDB" id="A0A397BY42"/>
<evidence type="ECO:0000313" key="8">
    <source>
        <dbReference type="Proteomes" id="UP000266239"/>
    </source>
</evidence>
<dbReference type="CDD" id="cd00065">
    <property type="entry name" value="FYVE_like_SF"/>
    <property type="match status" value="1"/>
</dbReference>
<feature type="domain" description="FYVE-type" evidence="6">
    <location>
        <begin position="45"/>
        <end position="113"/>
    </location>
</feature>
<dbReference type="SUPFAM" id="SSF55781">
    <property type="entry name" value="GAF domain-like"/>
    <property type="match status" value="1"/>
</dbReference>
<dbReference type="PANTHER" id="PTHR43102:SF2">
    <property type="entry name" value="GAF DOMAIN-CONTAINING PROTEIN"/>
    <property type="match status" value="1"/>
</dbReference>
<evidence type="ECO:0000256" key="1">
    <source>
        <dbReference type="ARBA" id="ARBA00022723"/>
    </source>
</evidence>
<evidence type="ECO:0000256" key="5">
    <source>
        <dbReference type="SAM" id="MobiDB-lite"/>
    </source>
</evidence>
<keyword evidence="1" id="KW-0479">Metal-binding</keyword>
<accession>A0A397BY42</accession>
<proteinExistence type="predicted"/>
<evidence type="ECO:0000256" key="3">
    <source>
        <dbReference type="ARBA" id="ARBA00022833"/>
    </source>
</evidence>
<evidence type="ECO:0000256" key="4">
    <source>
        <dbReference type="PROSITE-ProRule" id="PRU00091"/>
    </source>
</evidence>
<sequence length="499" mass="55701">MFKPSSPHRSMLTRTSITKDESVALSASNAMLQEDLAPPARWVDKQSRSKCFCCSRHFQTLLRPKYNCRKCGEVVCSKCRVSKLLRPSVTAVIVSMKQLTTVQICLVCSHSLVTTEPRQTQVQLPSSTPAITHFATTPQPKPNATPPKSPPSSAMIPSPYDLDWDWAHPWPKPPALPSFVESQHKDVLNSLRILDTPKDESFDRIAIAARKFTSPPCKVACVGFMDLQNDRQWFKATCGLAQSEMPRTVSFCTHTLYLNQPVVVLDARVDERFCFNPLVTGAGQFRFYASVPIVVESIAVGTIFVLDAEPRTEFDVDMSKLVRLGHMVSKMLVERRLRSVRKASLDESFRVTTTMSVPCYFDEDQTIAGRGSLVSTKMEKPVRSYSMDILDMATTSCASQRRSSVDDFTTSMPGNFMPTTEQPRQSSDEEATDGSSMETMLMTLLSQTTLTQQQIATQQGDLYVRLGSNSTKLNMLTEAVARMEAKLQERQTEGEETKG</sequence>
<protein>
    <recommendedName>
        <fullName evidence="6">FYVE-type domain-containing protein</fullName>
    </recommendedName>
</protein>
<name>A0A397BY42_APHAT</name>
<evidence type="ECO:0000259" key="6">
    <source>
        <dbReference type="PROSITE" id="PS50178"/>
    </source>
</evidence>
<evidence type="ECO:0000313" key="7">
    <source>
        <dbReference type="EMBL" id="RHY31780.1"/>
    </source>
</evidence>
<dbReference type="VEuPathDB" id="FungiDB:H257_01977"/>
<dbReference type="EMBL" id="QUTA01001597">
    <property type="protein sequence ID" value="RHY31780.1"/>
    <property type="molecule type" value="Genomic_DNA"/>
</dbReference>
<feature type="compositionally biased region" description="Polar residues" evidence="5">
    <location>
        <begin position="119"/>
        <end position="130"/>
    </location>
</feature>
<dbReference type="Pfam" id="PF01363">
    <property type="entry name" value="FYVE"/>
    <property type="match status" value="1"/>
</dbReference>
<dbReference type="SMART" id="SM00064">
    <property type="entry name" value="FYVE"/>
    <property type="match status" value="1"/>
</dbReference>
<feature type="region of interest" description="Disordered" evidence="5">
    <location>
        <begin position="119"/>
        <end position="154"/>
    </location>
</feature>
<dbReference type="GO" id="GO:0008270">
    <property type="term" value="F:zinc ion binding"/>
    <property type="evidence" value="ECO:0007669"/>
    <property type="project" value="UniProtKB-KW"/>
</dbReference>
<dbReference type="Proteomes" id="UP000266239">
    <property type="component" value="Unassembled WGS sequence"/>
</dbReference>
<dbReference type="Gene3D" id="3.30.450.40">
    <property type="match status" value="1"/>
</dbReference>
<dbReference type="SUPFAM" id="SSF57903">
    <property type="entry name" value="FYVE/PHD zinc finger"/>
    <property type="match status" value="1"/>
</dbReference>
<dbReference type="InterPro" id="IPR011011">
    <property type="entry name" value="Znf_FYVE_PHD"/>
</dbReference>
<dbReference type="Gene3D" id="3.30.40.10">
    <property type="entry name" value="Zinc/RING finger domain, C3HC4 (zinc finger)"/>
    <property type="match status" value="1"/>
</dbReference>
<dbReference type="PROSITE" id="PS50178">
    <property type="entry name" value="ZF_FYVE"/>
    <property type="match status" value="1"/>
</dbReference>
<evidence type="ECO:0000256" key="2">
    <source>
        <dbReference type="ARBA" id="ARBA00022771"/>
    </source>
</evidence>
<organism evidence="7 8">
    <name type="scientific">Aphanomyces astaci</name>
    <name type="common">Crayfish plague agent</name>
    <dbReference type="NCBI Taxonomy" id="112090"/>
    <lineage>
        <taxon>Eukaryota</taxon>
        <taxon>Sar</taxon>
        <taxon>Stramenopiles</taxon>
        <taxon>Oomycota</taxon>
        <taxon>Saprolegniomycetes</taxon>
        <taxon>Saprolegniales</taxon>
        <taxon>Verrucalvaceae</taxon>
        <taxon>Aphanomyces</taxon>
    </lineage>
</organism>
<keyword evidence="3" id="KW-0862">Zinc</keyword>
<dbReference type="Pfam" id="PF01590">
    <property type="entry name" value="GAF"/>
    <property type="match status" value="1"/>
</dbReference>
<dbReference type="InterPro" id="IPR029016">
    <property type="entry name" value="GAF-like_dom_sf"/>
</dbReference>
<dbReference type="InterPro" id="IPR017455">
    <property type="entry name" value="Znf_FYVE-rel"/>
</dbReference>
<dbReference type="PANTHER" id="PTHR43102">
    <property type="entry name" value="SLR1143 PROTEIN"/>
    <property type="match status" value="1"/>
</dbReference>
<reference evidence="7 8" key="1">
    <citation type="submission" date="2018-08" db="EMBL/GenBank/DDBJ databases">
        <title>Aphanomyces genome sequencing and annotation.</title>
        <authorList>
            <person name="Minardi D."/>
            <person name="Oidtmann B."/>
            <person name="Van Der Giezen M."/>
            <person name="Studholme D.J."/>
        </authorList>
    </citation>
    <scope>NUCLEOTIDE SEQUENCE [LARGE SCALE GENOMIC DNA]</scope>
    <source>
        <strain evidence="7 8">Yx</strain>
    </source>
</reference>
<feature type="compositionally biased region" description="Pro residues" evidence="5">
    <location>
        <begin position="139"/>
        <end position="150"/>
    </location>
</feature>
<comment type="caution">
    <text evidence="7">The sequence shown here is derived from an EMBL/GenBank/DDBJ whole genome shotgun (WGS) entry which is preliminary data.</text>
</comment>
<feature type="compositionally biased region" description="Polar residues" evidence="5">
    <location>
        <begin position="401"/>
        <end position="425"/>
    </location>
</feature>
<dbReference type="InterPro" id="IPR000306">
    <property type="entry name" value="Znf_FYVE"/>
</dbReference>
<gene>
    <name evidence="7" type="ORF">DYB25_005917</name>
</gene>
<dbReference type="InterPro" id="IPR013083">
    <property type="entry name" value="Znf_RING/FYVE/PHD"/>
</dbReference>
<keyword evidence="2 4" id="KW-0863">Zinc-finger</keyword>